<name>A0A956LYI4_UNCEI</name>
<evidence type="ECO:0000313" key="15">
    <source>
        <dbReference type="Proteomes" id="UP000697710"/>
    </source>
</evidence>
<evidence type="ECO:0000256" key="1">
    <source>
        <dbReference type="ARBA" id="ARBA00004382"/>
    </source>
</evidence>
<comment type="similarity">
    <text evidence="8">Belongs to the PpiD chaperone family.</text>
</comment>
<dbReference type="SUPFAM" id="SSF109998">
    <property type="entry name" value="Triger factor/SurA peptide-binding domain-like"/>
    <property type="match status" value="1"/>
</dbReference>
<evidence type="ECO:0000256" key="12">
    <source>
        <dbReference type="SAM" id="Phobius"/>
    </source>
</evidence>
<comment type="caution">
    <text evidence="14">The sequence shown here is derived from an EMBL/GenBank/DDBJ whole genome shotgun (WGS) entry which is preliminary data.</text>
</comment>
<dbReference type="PROSITE" id="PS50198">
    <property type="entry name" value="PPIC_PPIASE_2"/>
    <property type="match status" value="1"/>
</dbReference>
<gene>
    <name evidence="14" type="ORF">KC729_04660</name>
</gene>
<keyword evidence="11" id="KW-0697">Rotamase</keyword>
<reference evidence="14" key="1">
    <citation type="submission" date="2020-04" db="EMBL/GenBank/DDBJ databases">
        <authorList>
            <person name="Zhang T."/>
        </authorList>
    </citation>
    <scope>NUCLEOTIDE SEQUENCE</scope>
    <source>
        <strain evidence="14">HKST-UBA01</strain>
    </source>
</reference>
<reference evidence="14" key="2">
    <citation type="journal article" date="2021" name="Microbiome">
        <title>Successional dynamics and alternative stable states in a saline activated sludge microbial community over 9 years.</title>
        <authorList>
            <person name="Wang Y."/>
            <person name="Ye J."/>
            <person name="Ju F."/>
            <person name="Liu L."/>
            <person name="Boyd J.A."/>
            <person name="Deng Y."/>
            <person name="Parks D.H."/>
            <person name="Jiang X."/>
            <person name="Yin X."/>
            <person name="Woodcroft B.J."/>
            <person name="Tyson G.W."/>
            <person name="Hugenholtz P."/>
            <person name="Polz M.F."/>
            <person name="Zhang T."/>
        </authorList>
    </citation>
    <scope>NUCLEOTIDE SEQUENCE</scope>
    <source>
        <strain evidence="14">HKST-UBA01</strain>
    </source>
</reference>
<keyword evidence="6 12" id="KW-0472">Membrane</keyword>
<keyword evidence="5 12" id="KW-1133">Transmembrane helix</keyword>
<evidence type="ECO:0000313" key="14">
    <source>
        <dbReference type="EMBL" id="MCA9726952.1"/>
    </source>
</evidence>
<evidence type="ECO:0000256" key="4">
    <source>
        <dbReference type="ARBA" id="ARBA00022692"/>
    </source>
</evidence>
<evidence type="ECO:0000256" key="8">
    <source>
        <dbReference type="ARBA" id="ARBA00038408"/>
    </source>
</evidence>
<evidence type="ECO:0000256" key="7">
    <source>
        <dbReference type="ARBA" id="ARBA00023186"/>
    </source>
</evidence>
<dbReference type="PANTHER" id="PTHR47529">
    <property type="entry name" value="PEPTIDYL-PROLYL CIS-TRANS ISOMERASE D"/>
    <property type="match status" value="1"/>
</dbReference>
<dbReference type="GO" id="GO:0005886">
    <property type="term" value="C:plasma membrane"/>
    <property type="evidence" value="ECO:0007669"/>
    <property type="project" value="UniProtKB-SubCell"/>
</dbReference>
<comment type="subcellular location">
    <subcellularLocation>
        <location evidence="1">Cell inner membrane</location>
        <topology evidence="1">Single-pass type II membrane protein</topology>
        <orientation evidence="1">Periplasmic side</orientation>
    </subcellularLocation>
</comment>
<keyword evidence="4 12" id="KW-0812">Transmembrane</keyword>
<dbReference type="InterPro" id="IPR052029">
    <property type="entry name" value="PpiD_chaperone"/>
</dbReference>
<dbReference type="InterPro" id="IPR027304">
    <property type="entry name" value="Trigger_fact/SurA_dom_sf"/>
</dbReference>
<evidence type="ECO:0000256" key="5">
    <source>
        <dbReference type="ARBA" id="ARBA00022989"/>
    </source>
</evidence>
<feature type="domain" description="PpiC" evidence="13">
    <location>
        <begin position="235"/>
        <end position="335"/>
    </location>
</feature>
<dbReference type="Proteomes" id="UP000697710">
    <property type="component" value="Unassembled WGS sequence"/>
</dbReference>
<dbReference type="InterPro" id="IPR046357">
    <property type="entry name" value="PPIase_dom_sf"/>
</dbReference>
<dbReference type="EMBL" id="JAGQHR010000088">
    <property type="protein sequence ID" value="MCA9726952.1"/>
    <property type="molecule type" value="Genomic_DNA"/>
</dbReference>
<accession>A0A956LYI4</accession>
<dbReference type="SUPFAM" id="SSF54534">
    <property type="entry name" value="FKBP-like"/>
    <property type="match status" value="2"/>
</dbReference>
<dbReference type="PANTHER" id="PTHR47529:SF1">
    <property type="entry name" value="PERIPLASMIC CHAPERONE PPID"/>
    <property type="match status" value="1"/>
</dbReference>
<keyword evidence="11" id="KW-0413">Isomerase</keyword>
<evidence type="ECO:0000256" key="3">
    <source>
        <dbReference type="ARBA" id="ARBA00022519"/>
    </source>
</evidence>
<evidence type="ECO:0000256" key="10">
    <source>
        <dbReference type="ARBA" id="ARBA00042775"/>
    </source>
</evidence>
<keyword evidence="2" id="KW-1003">Cell membrane</keyword>
<proteinExistence type="inferred from homology"/>
<evidence type="ECO:0000256" key="9">
    <source>
        <dbReference type="ARBA" id="ARBA00040743"/>
    </source>
</evidence>
<dbReference type="Pfam" id="PF13623">
    <property type="entry name" value="SurA_N_2"/>
    <property type="match status" value="1"/>
</dbReference>
<evidence type="ECO:0000256" key="2">
    <source>
        <dbReference type="ARBA" id="ARBA00022475"/>
    </source>
</evidence>
<evidence type="ECO:0000259" key="13">
    <source>
        <dbReference type="PROSITE" id="PS50198"/>
    </source>
</evidence>
<sequence length="601" mass="66850">MFDELRRSSKIFMWFMVVAFVGLIFLAWGADFQVGKKGGPTRTGEIGRVNGESISAQQYQQVVDNSLASFEQAGQPVSEQTAAMVRTQAWENLVQQTLLRQQADKMGISISDREVADAVLNQPLPEFRQHPAFQTNGQFDLSKYQATLRSPSFDTRSLEAQYRYTLPLQKLQQRVIGTVVVSDDDVWEDYRMRNDKMKVEYLLVNSGNYQIDAAGIPDDRLQSYYQEHRQSYELPPQAMVQYVLFPKKYTADDSLATYDLMSSLREDALAGDDFLSQITDMSEAPATQRGGENAAWISVNSLSPALRQVVPNLEPGTLSDVIVEPRGFHLVRVEEKKVDEAAGGDVQVRLADLFMSLKPSSGTLTEVANRARTFREDVGGGDLATAAEQNDVVVKETQPFQEQGLISGLGLAAEVQEFAFSHPVGAVSPPIERGDSWVIARVKERRDRRIPDFAEVQARVRNEVADADRRALAQAEAAKLLARLRGGESMEAVAASDPAVQHKTIDELTRTGTRDFGSDPDVVGPIFAHDVGLIDQPLVGRTGAYLVDVLEKKPADRATFDAQKAQLREGIRQQRENQLFAAWIENLRDRADITDFRSGAF</sequence>
<dbReference type="AlphaFoldDB" id="A0A956LYI4"/>
<dbReference type="Pfam" id="PF13145">
    <property type="entry name" value="Rotamase_2"/>
    <property type="match status" value="2"/>
</dbReference>
<protein>
    <recommendedName>
        <fullName evidence="9">Periplasmic chaperone PpiD</fullName>
    </recommendedName>
    <alternativeName>
        <fullName evidence="10">Periplasmic folding chaperone</fullName>
    </alternativeName>
</protein>
<dbReference type="InterPro" id="IPR000297">
    <property type="entry name" value="PPIase_PpiC"/>
</dbReference>
<evidence type="ECO:0000256" key="11">
    <source>
        <dbReference type="PROSITE-ProRule" id="PRU00278"/>
    </source>
</evidence>
<dbReference type="Gene3D" id="3.10.50.40">
    <property type="match status" value="3"/>
</dbReference>
<dbReference type="GO" id="GO:0003755">
    <property type="term" value="F:peptidyl-prolyl cis-trans isomerase activity"/>
    <property type="evidence" value="ECO:0007669"/>
    <property type="project" value="UniProtKB-KW"/>
</dbReference>
<organism evidence="14 15">
    <name type="scientific">Eiseniibacteriota bacterium</name>
    <dbReference type="NCBI Taxonomy" id="2212470"/>
    <lineage>
        <taxon>Bacteria</taxon>
        <taxon>Candidatus Eiseniibacteriota</taxon>
    </lineage>
</organism>
<keyword evidence="3" id="KW-0997">Cell inner membrane</keyword>
<dbReference type="Gene3D" id="1.10.4030.10">
    <property type="entry name" value="Porin chaperone SurA, peptide-binding domain"/>
    <property type="match status" value="1"/>
</dbReference>
<feature type="transmembrane region" description="Helical" evidence="12">
    <location>
        <begin position="12"/>
        <end position="30"/>
    </location>
</feature>
<evidence type="ECO:0000256" key="6">
    <source>
        <dbReference type="ARBA" id="ARBA00023136"/>
    </source>
</evidence>
<keyword evidence="7" id="KW-0143">Chaperone</keyword>